<dbReference type="Pfam" id="PF20230">
    <property type="entry name" value="DUF6588"/>
    <property type="match status" value="1"/>
</dbReference>
<comment type="caution">
    <text evidence="1">The sequence shown here is derived from an EMBL/GenBank/DDBJ whole genome shotgun (WGS) entry which is preliminary data.</text>
</comment>
<dbReference type="Proteomes" id="UP001207408">
    <property type="component" value="Unassembled WGS sequence"/>
</dbReference>
<accession>A0AAE3MAA5</accession>
<dbReference type="RefSeq" id="WP_301197409.1">
    <property type="nucleotide sequence ID" value="NZ_JAPDPI010000001.1"/>
</dbReference>
<protein>
    <submittedName>
        <fullName evidence="1">Uncharacterized protein</fullName>
    </submittedName>
</protein>
<evidence type="ECO:0000313" key="1">
    <source>
        <dbReference type="EMBL" id="MCW3804186.1"/>
    </source>
</evidence>
<keyword evidence="2" id="KW-1185">Reference proteome</keyword>
<dbReference type="EMBL" id="JAPDPI010000001">
    <property type="protein sequence ID" value="MCW3804186.1"/>
    <property type="molecule type" value="Genomic_DNA"/>
</dbReference>
<organism evidence="1 2">
    <name type="scientific">Plebeiibacterium marinum</name>
    <dbReference type="NCBI Taxonomy" id="2992111"/>
    <lineage>
        <taxon>Bacteria</taxon>
        <taxon>Pseudomonadati</taxon>
        <taxon>Bacteroidota</taxon>
        <taxon>Bacteroidia</taxon>
        <taxon>Marinilabiliales</taxon>
        <taxon>Marinilabiliaceae</taxon>
        <taxon>Plebeiibacterium</taxon>
    </lineage>
</organism>
<name>A0AAE3MAA5_9BACT</name>
<gene>
    <name evidence="1" type="ORF">OM074_01045</name>
</gene>
<proteinExistence type="predicted"/>
<dbReference type="AlphaFoldDB" id="A0AAE3MAA5"/>
<dbReference type="InterPro" id="IPR046495">
    <property type="entry name" value="DUF6588"/>
</dbReference>
<evidence type="ECO:0000313" key="2">
    <source>
        <dbReference type="Proteomes" id="UP001207408"/>
    </source>
</evidence>
<sequence length="329" mass="36454">MIRNTILLTLVFVLSFQLKAQKEVVKFLQFSNSEHQVWMMEQYLQPLAKMQNGNLNSGWYHTVKPHRFLGFDLSLSMASTNMSDIKKGFYVTDMPGFEDGYIVSANPISPNVSGTTPDLPQIKRAGSGEELDMPNGSGLQKITIPMLSLGVGLPYRTELRFNILPEFDNDDLGKTSKYGASIKHSIKEYIPGLSEIPMLSLAMMGGYGIMKNDVEVIQSGNDVVGQVLQGETSGYTGRLLVGMDMRFFSAFAGVGYGASTVEYALKGNYYVGSIADQDIQKDPVLVSYDFSQIDVNFGVNIKVKFFDIFADYSLGGYNTFNFGLGYSFR</sequence>
<reference evidence="1" key="1">
    <citation type="submission" date="2022-10" db="EMBL/GenBank/DDBJ databases">
        <authorList>
            <person name="Yu W.X."/>
        </authorList>
    </citation>
    <scope>NUCLEOTIDE SEQUENCE</scope>
    <source>
        <strain evidence="1">D04</strain>
    </source>
</reference>